<dbReference type="EMBL" id="DXCF01000027">
    <property type="protein sequence ID" value="HIZ09830.1"/>
    <property type="molecule type" value="Genomic_DNA"/>
</dbReference>
<accession>A0A9D2D7E5</accession>
<gene>
    <name evidence="1" type="ORF">H9726_04995</name>
</gene>
<organism evidence="1 2">
    <name type="scientific">Candidatus Borkfalkia avicola</name>
    <dbReference type="NCBI Taxonomy" id="2838503"/>
    <lineage>
        <taxon>Bacteria</taxon>
        <taxon>Bacillati</taxon>
        <taxon>Bacillota</taxon>
        <taxon>Clostridia</taxon>
        <taxon>Christensenellales</taxon>
        <taxon>Christensenellaceae</taxon>
        <taxon>Candidatus Borkfalkia</taxon>
    </lineage>
</organism>
<dbReference type="AlphaFoldDB" id="A0A9D2D7E5"/>
<comment type="caution">
    <text evidence="1">The sequence shown here is derived from an EMBL/GenBank/DDBJ whole genome shotgun (WGS) entry which is preliminary data.</text>
</comment>
<sequence>MNKLAMKKFGLLLGILAVISVCAGVLCGCGKDVGTLYRLEEVYASQAIGKEDLLNIAYHNGDVERNEAELQNFEPKPIGELNEKTAQRIRECVAEVYLKVNFSEATAENVIIKKYLGCYNGYYAVRFTNNLSGRLDWETDPEDYIEEVGGIKLSYYRTSFIHLWKEN</sequence>
<reference evidence="1" key="2">
    <citation type="submission" date="2021-04" db="EMBL/GenBank/DDBJ databases">
        <authorList>
            <person name="Gilroy R."/>
        </authorList>
    </citation>
    <scope>NUCLEOTIDE SEQUENCE</scope>
    <source>
        <strain evidence="1">CHK192-19661</strain>
    </source>
</reference>
<proteinExistence type="predicted"/>
<protein>
    <recommendedName>
        <fullName evidence="3">Lipoprotein</fullName>
    </recommendedName>
</protein>
<name>A0A9D2D7E5_9FIRM</name>
<dbReference type="PROSITE" id="PS51257">
    <property type="entry name" value="PROKAR_LIPOPROTEIN"/>
    <property type="match status" value="1"/>
</dbReference>
<reference evidence="1" key="1">
    <citation type="journal article" date="2021" name="PeerJ">
        <title>Extensive microbial diversity within the chicken gut microbiome revealed by metagenomics and culture.</title>
        <authorList>
            <person name="Gilroy R."/>
            <person name="Ravi A."/>
            <person name="Getino M."/>
            <person name="Pursley I."/>
            <person name="Horton D.L."/>
            <person name="Alikhan N.F."/>
            <person name="Baker D."/>
            <person name="Gharbi K."/>
            <person name="Hall N."/>
            <person name="Watson M."/>
            <person name="Adriaenssens E.M."/>
            <person name="Foster-Nyarko E."/>
            <person name="Jarju S."/>
            <person name="Secka A."/>
            <person name="Antonio M."/>
            <person name="Oren A."/>
            <person name="Chaudhuri R.R."/>
            <person name="La Ragione R."/>
            <person name="Hildebrand F."/>
            <person name="Pallen M.J."/>
        </authorList>
    </citation>
    <scope>NUCLEOTIDE SEQUENCE</scope>
    <source>
        <strain evidence="1">CHK192-19661</strain>
    </source>
</reference>
<dbReference type="Proteomes" id="UP000824025">
    <property type="component" value="Unassembled WGS sequence"/>
</dbReference>
<evidence type="ECO:0008006" key="3">
    <source>
        <dbReference type="Google" id="ProtNLM"/>
    </source>
</evidence>
<evidence type="ECO:0000313" key="1">
    <source>
        <dbReference type="EMBL" id="HIZ09830.1"/>
    </source>
</evidence>
<evidence type="ECO:0000313" key="2">
    <source>
        <dbReference type="Proteomes" id="UP000824025"/>
    </source>
</evidence>